<name>A0A6J6SK30_9ZZZZ</name>
<protein>
    <submittedName>
        <fullName evidence="2">Unannotated protein</fullName>
    </submittedName>
</protein>
<accession>A0A6J6SK30</accession>
<evidence type="ECO:0000313" key="2">
    <source>
        <dbReference type="EMBL" id="CAB4734985.1"/>
    </source>
</evidence>
<proteinExistence type="predicted"/>
<organism evidence="2">
    <name type="scientific">freshwater metagenome</name>
    <dbReference type="NCBI Taxonomy" id="449393"/>
    <lineage>
        <taxon>unclassified sequences</taxon>
        <taxon>metagenomes</taxon>
        <taxon>ecological metagenomes</taxon>
    </lineage>
</organism>
<reference evidence="2" key="1">
    <citation type="submission" date="2020-05" db="EMBL/GenBank/DDBJ databases">
        <authorList>
            <person name="Chiriac C."/>
            <person name="Salcher M."/>
            <person name="Ghai R."/>
            <person name="Kavagutti S V."/>
        </authorList>
    </citation>
    <scope>NUCLEOTIDE SEQUENCE</scope>
</reference>
<gene>
    <name evidence="2" type="ORF">UFOPK2782_00560</name>
</gene>
<evidence type="ECO:0000256" key="1">
    <source>
        <dbReference type="SAM" id="MobiDB-lite"/>
    </source>
</evidence>
<dbReference type="EMBL" id="CAEZYS010000055">
    <property type="protein sequence ID" value="CAB4734985.1"/>
    <property type="molecule type" value="Genomic_DNA"/>
</dbReference>
<feature type="region of interest" description="Disordered" evidence="1">
    <location>
        <begin position="126"/>
        <end position="150"/>
    </location>
</feature>
<sequence>MQGKALIAKSLLISIVFTIIPTQTFSAQKITLGAVCKVNKETITYLKTTYTCIKSGKKLVWAKAPIKKAASGVLADGFPEGVPAPGRDCPNVGGTSIIYGAKITCVVTGGKGKWKLDAGQVIDKNQASKSPVAEKPKTNTSPVVPKVIPNDPNRSSMKIAILAFEDIKNVLKSASNPKSTYKMNASPNVSKELVALADKTLPTAVKFWQSVYSPIKPVDVIYASWTDRDWTISAVKEAGDSPNGYGGMGAWFDSKPQSSWQSELGSGMHEGPAVNGVTPKIDIVVSGPDAVNRPGGTTTAPHEYTHNVQAELAPRNFSQAPCWFSEGMAQYYGIALGYNNESTFIDNRRKVLLDREFGTYPFESQKSVAEWAAALEAASHGFCGGVGGYWTGTLAVEYLISTKGTAGIISLIKELESSGSFAGAFKSTYQMEIPDFFTLAGAHIRDQVADLLGLASEAAPAKNTSAQASKLEAGSIAEVTKAIAASKSIKLSPLITLNVENGALTTAQRKWIEDSLVFISSVSPPTDGGEWNLVFPKTMDWFLKNWDMSKETQHYRDMFANNTADQLVASVHSHGTASGGWAASFFVNPDKNWFNPDWQMRFIAQLLKPAGFANGLKGPDWFTRSFAYPIGAAYSQITSTGNYSSLHSDWVTSLSKLPQPIDVSKYESPESGDGTENYKAPGSIANEILLNLGGISKGVSFLKDIQANGGDWEKTLLASYGISKTDLYSQVSSWSN</sequence>
<dbReference type="AlphaFoldDB" id="A0A6J6SK30"/>